<keyword evidence="1" id="KW-0732">Signal</keyword>
<gene>
    <name evidence="3" type="ORF">B4088_0439</name>
</gene>
<dbReference type="InterPro" id="IPR025202">
    <property type="entry name" value="PLD-like_dom"/>
</dbReference>
<feature type="domain" description="Phospholipase D-like" evidence="2">
    <location>
        <begin position="297"/>
        <end position="444"/>
    </location>
</feature>
<name>A0A164QP45_BACCE</name>
<proteinExistence type="predicted"/>
<organism evidence="3 4">
    <name type="scientific">Bacillus cereus</name>
    <dbReference type="NCBI Taxonomy" id="1396"/>
    <lineage>
        <taxon>Bacteria</taxon>
        <taxon>Bacillati</taxon>
        <taxon>Bacillota</taxon>
        <taxon>Bacilli</taxon>
        <taxon>Bacillales</taxon>
        <taxon>Bacillaceae</taxon>
        <taxon>Bacillus</taxon>
        <taxon>Bacillus cereus group</taxon>
    </lineage>
</organism>
<evidence type="ECO:0000259" key="2">
    <source>
        <dbReference type="Pfam" id="PF13091"/>
    </source>
</evidence>
<feature type="chain" id="PRO_5007852618" description="Phospholipase D-like domain-containing protein" evidence="1">
    <location>
        <begin position="24"/>
        <end position="480"/>
    </location>
</feature>
<dbReference type="EMBL" id="LJKE01000015">
    <property type="protein sequence ID" value="KZD71978.1"/>
    <property type="molecule type" value="Genomic_DNA"/>
</dbReference>
<evidence type="ECO:0000313" key="3">
    <source>
        <dbReference type="EMBL" id="KZD71978.1"/>
    </source>
</evidence>
<evidence type="ECO:0000313" key="4">
    <source>
        <dbReference type="Proteomes" id="UP000076482"/>
    </source>
</evidence>
<comment type="caution">
    <text evidence="3">The sequence shown here is derived from an EMBL/GenBank/DDBJ whole genome shotgun (WGS) entry which is preliminary data.</text>
</comment>
<protein>
    <recommendedName>
        <fullName evidence="2">Phospholipase D-like domain-containing protein</fullName>
    </recommendedName>
</protein>
<dbReference type="PATRIC" id="fig|1396.535.peg.4190"/>
<reference evidence="3 4" key="1">
    <citation type="submission" date="2015-09" db="EMBL/GenBank/DDBJ databases">
        <title>Bacillus cereus food isolates.</title>
        <authorList>
            <person name="Boekhorst J."/>
        </authorList>
    </citation>
    <scope>NUCLEOTIDE SEQUENCE [LARGE SCALE GENOMIC DNA]</scope>
    <source>
        <strain evidence="3 4">B4088</strain>
    </source>
</reference>
<evidence type="ECO:0000256" key="1">
    <source>
        <dbReference type="SAM" id="SignalP"/>
    </source>
</evidence>
<dbReference type="AlphaFoldDB" id="A0A164QP45"/>
<dbReference type="SUPFAM" id="SSF56024">
    <property type="entry name" value="Phospholipase D/nuclease"/>
    <property type="match status" value="1"/>
</dbReference>
<feature type="signal peptide" evidence="1">
    <location>
        <begin position="1"/>
        <end position="23"/>
    </location>
</feature>
<dbReference type="Pfam" id="PF13091">
    <property type="entry name" value="PLDc_2"/>
    <property type="match status" value="1"/>
</dbReference>
<dbReference type="RefSeq" id="WP_063259667.1">
    <property type="nucleotide sequence ID" value="NZ_LJKE01000015.1"/>
</dbReference>
<dbReference type="Proteomes" id="UP000076482">
    <property type="component" value="Unassembled WGS sequence"/>
</dbReference>
<sequence>MKLKIKYLALGSLIWLTAVGVYQSTKPLPQNISYESQWKPVKSMQFYFDTTYQNKGERIQEPQIVSQINTMIDESSNYLLLDLSLINKSPKEKKHPTLSQDLVNKLIEKRKKSPNLPILLITDPINTMYENYKSTPLYELEKNKIPVVYTNLNALRDSNPIHSSFYRTVFQWFGNSKTGYLSNPLNPSLPEVSLRSYVNYYNYKSNNRNVIINENGALITSAELNDASSFNSSSATYVNGSILYDIWQSELAILKFSDDKLHKKWGKLTPNINDSSIANRAVESKLLTEGKNKSALLSTIKETRTGDTIDIAMSHLSDRDIISSLLEASYRRVKVRILLDPNKDNFGKSLNGLPNRPVAYEIHQNSTIPIRWYETHGEQFQSNFVLINTEKRAYVFTGSSSLSTKSINDYNLESNLLIRWNKQQNSLPSVSDWKEWEDHFNRLWNNENGTYSASYENYADNNKWHKFLYHTGNFTGFTKY</sequence>
<dbReference type="Gene3D" id="3.30.870.10">
    <property type="entry name" value="Endonuclease Chain A"/>
    <property type="match status" value="1"/>
</dbReference>
<accession>A0A164QP45</accession>